<dbReference type="Proteomes" id="UP000494329">
    <property type="component" value="Unassembled WGS sequence"/>
</dbReference>
<keyword evidence="2" id="KW-0472">Membrane</keyword>
<dbReference type="PROSITE" id="PS51257">
    <property type="entry name" value="PROKAR_LIPOPROTEIN"/>
    <property type="match status" value="1"/>
</dbReference>
<sequence length="181" mass="18901">MRKRNDGRAMQAFITLIVMAASGVLLAGCTSFLRPQEKRAVAQLQPTLGNQARGTVTFIERSDGVQVTYNLTGLPPSSDHALQVHERGDCNAADGSSAGAVFSPGADRLRSGARVEGDLGNIHADSTGVAAGFVVAPDVSLDGVRSVLQRSVLLHHDATDPYAYPQHGAGPAIACGLIRTQ</sequence>
<evidence type="ECO:0000256" key="1">
    <source>
        <dbReference type="ARBA" id="ARBA00010457"/>
    </source>
</evidence>
<name>A0A6J5DNG0_9BURK</name>
<accession>A0A6J5DNG0</accession>
<dbReference type="PANTHER" id="PTHR10003">
    <property type="entry name" value="SUPEROXIDE DISMUTASE CU-ZN -RELATED"/>
    <property type="match status" value="1"/>
</dbReference>
<dbReference type="InterPro" id="IPR036423">
    <property type="entry name" value="SOD-like_Cu/Zn_dom_sf"/>
</dbReference>
<dbReference type="AlphaFoldDB" id="A0A6J5DNG0"/>
<organism evidence="4 5">
    <name type="scientific">Paraburkholderia solisilvae</name>
    <dbReference type="NCBI Taxonomy" id="624376"/>
    <lineage>
        <taxon>Bacteria</taxon>
        <taxon>Pseudomonadati</taxon>
        <taxon>Pseudomonadota</taxon>
        <taxon>Betaproteobacteria</taxon>
        <taxon>Burkholderiales</taxon>
        <taxon>Burkholderiaceae</taxon>
        <taxon>Paraburkholderia</taxon>
    </lineage>
</organism>
<dbReference type="GO" id="GO:0005507">
    <property type="term" value="F:copper ion binding"/>
    <property type="evidence" value="ECO:0007669"/>
    <property type="project" value="InterPro"/>
</dbReference>
<keyword evidence="5" id="KW-1185">Reference proteome</keyword>
<evidence type="ECO:0000259" key="3">
    <source>
        <dbReference type="Pfam" id="PF00080"/>
    </source>
</evidence>
<dbReference type="SUPFAM" id="SSF49329">
    <property type="entry name" value="Cu,Zn superoxide dismutase-like"/>
    <property type="match status" value="1"/>
</dbReference>
<reference evidence="4 5" key="1">
    <citation type="submission" date="2020-04" db="EMBL/GenBank/DDBJ databases">
        <authorList>
            <person name="De Canck E."/>
        </authorList>
    </citation>
    <scope>NUCLEOTIDE SEQUENCE [LARGE SCALE GENOMIC DNA]</scope>
    <source>
        <strain evidence="4 5">LMG 29739</strain>
    </source>
</reference>
<evidence type="ECO:0000313" key="4">
    <source>
        <dbReference type="EMBL" id="CAB3755054.1"/>
    </source>
</evidence>
<dbReference type="Gene3D" id="2.60.40.200">
    <property type="entry name" value="Superoxide dismutase, copper/zinc binding domain"/>
    <property type="match status" value="1"/>
</dbReference>
<evidence type="ECO:0000256" key="2">
    <source>
        <dbReference type="SAM" id="Phobius"/>
    </source>
</evidence>
<dbReference type="GO" id="GO:0006801">
    <property type="term" value="P:superoxide metabolic process"/>
    <property type="evidence" value="ECO:0007669"/>
    <property type="project" value="InterPro"/>
</dbReference>
<proteinExistence type="inferred from homology"/>
<comment type="similarity">
    <text evidence="1">Belongs to the Cu-Zn superoxide dismutase family.</text>
</comment>
<evidence type="ECO:0000313" key="5">
    <source>
        <dbReference type="Proteomes" id="UP000494329"/>
    </source>
</evidence>
<feature type="transmembrane region" description="Helical" evidence="2">
    <location>
        <begin position="12"/>
        <end position="33"/>
    </location>
</feature>
<dbReference type="RefSeq" id="WP_175110826.1">
    <property type="nucleotide sequence ID" value="NZ_CADIKF010000013.1"/>
</dbReference>
<dbReference type="InterPro" id="IPR001424">
    <property type="entry name" value="SOD_Cu_Zn_dom"/>
</dbReference>
<gene>
    <name evidence="4" type="ORF">LMG29739_02086</name>
</gene>
<dbReference type="InterPro" id="IPR024134">
    <property type="entry name" value="SOD_Cu/Zn_/chaperone"/>
</dbReference>
<dbReference type="EMBL" id="CADIKF010000013">
    <property type="protein sequence ID" value="CAB3755054.1"/>
    <property type="molecule type" value="Genomic_DNA"/>
</dbReference>
<feature type="domain" description="Superoxide dismutase copper/zinc binding" evidence="3">
    <location>
        <begin position="53"/>
        <end position="178"/>
    </location>
</feature>
<dbReference type="Pfam" id="PF00080">
    <property type="entry name" value="Sod_Cu"/>
    <property type="match status" value="1"/>
</dbReference>
<keyword evidence="2" id="KW-0812">Transmembrane</keyword>
<protein>
    <recommendedName>
        <fullName evidence="3">Superoxide dismutase copper/zinc binding domain-containing protein</fullName>
    </recommendedName>
</protein>
<keyword evidence="2" id="KW-1133">Transmembrane helix</keyword>